<evidence type="ECO:0000313" key="5">
    <source>
        <dbReference type="EMBL" id="MCL6741569.1"/>
    </source>
</evidence>
<dbReference type="CDD" id="cd00801">
    <property type="entry name" value="INT_P4_C"/>
    <property type="match status" value="1"/>
</dbReference>
<comment type="similarity">
    <text evidence="1">Belongs to the 'phage' integrase family.</text>
</comment>
<evidence type="ECO:0000256" key="3">
    <source>
        <dbReference type="ARBA" id="ARBA00023172"/>
    </source>
</evidence>
<dbReference type="SUPFAM" id="SSF56349">
    <property type="entry name" value="DNA breaking-rejoining enzymes"/>
    <property type="match status" value="1"/>
</dbReference>
<gene>
    <name evidence="5" type="ORF">LZ518_10540</name>
</gene>
<dbReference type="InterPro" id="IPR002104">
    <property type="entry name" value="Integrase_catalytic"/>
</dbReference>
<proteinExistence type="inferred from homology"/>
<name>A0ABT0SBS9_9SPHN</name>
<dbReference type="RefSeq" id="WP_249916553.1">
    <property type="nucleotide sequence ID" value="NZ_JAMGBB010000001.1"/>
</dbReference>
<evidence type="ECO:0000259" key="4">
    <source>
        <dbReference type="PROSITE" id="PS51898"/>
    </source>
</evidence>
<dbReference type="Proteomes" id="UP001165383">
    <property type="component" value="Unassembled WGS sequence"/>
</dbReference>
<reference evidence="5" key="1">
    <citation type="submission" date="2022-05" db="EMBL/GenBank/DDBJ databases">
        <authorList>
            <person name="Jo J.-H."/>
            <person name="Im W.-T."/>
        </authorList>
    </citation>
    <scope>NUCLEOTIDE SEQUENCE</scope>
    <source>
        <strain evidence="5">RB56-2</strain>
    </source>
</reference>
<dbReference type="InterPro" id="IPR013762">
    <property type="entry name" value="Integrase-like_cat_sf"/>
</dbReference>
<evidence type="ECO:0000313" key="6">
    <source>
        <dbReference type="Proteomes" id="UP001165383"/>
    </source>
</evidence>
<accession>A0ABT0SBS9</accession>
<keyword evidence="6" id="KW-1185">Reference proteome</keyword>
<comment type="caution">
    <text evidence="5">The sequence shown here is derived from an EMBL/GenBank/DDBJ whole genome shotgun (WGS) entry which is preliminary data.</text>
</comment>
<organism evidence="5 6">
    <name type="scientific">Sphingomonas brevis</name>
    <dbReference type="NCBI Taxonomy" id="2908206"/>
    <lineage>
        <taxon>Bacteria</taxon>
        <taxon>Pseudomonadati</taxon>
        <taxon>Pseudomonadota</taxon>
        <taxon>Alphaproteobacteria</taxon>
        <taxon>Sphingomonadales</taxon>
        <taxon>Sphingomonadaceae</taxon>
        <taxon>Sphingomonas</taxon>
    </lineage>
</organism>
<evidence type="ECO:0000256" key="1">
    <source>
        <dbReference type="ARBA" id="ARBA00008857"/>
    </source>
</evidence>
<evidence type="ECO:0000256" key="2">
    <source>
        <dbReference type="ARBA" id="ARBA00022908"/>
    </source>
</evidence>
<dbReference type="Pfam" id="PF00589">
    <property type="entry name" value="Phage_integrase"/>
    <property type="match status" value="1"/>
</dbReference>
<protein>
    <submittedName>
        <fullName evidence="5">Site-specific integrase</fullName>
    </submittedName>
</protein>
<dbReference type="EMBL" id="JAMGBB010000001">
    <property type="protein sequence ID" value="MCL6741569.1"/>
    <property type="molecule type" value="Genomic_DNA"/>
</dbReference>
<dbReference type="PROSITE" id="PS51898">
    <property type="entry name" value="TYR_RECOMBINASE"/>
    <property type="match status" value="1"/>
</dbReference>
<feature type="domain" description="Tyr recombinase" evidence="4">
    <location>
        <begin position="1"/>
        <end position="162"/>
    </location>
</feature>
<dbReference type="Gene3D" id="1.10.443.10">
    <property type="entry name" value="Intergrase catalytic core"/>
    <property type="match status" value="1"/>
</dbReference>
<dbReference type="PANTHER" id="PTHR30629">
    <property type="entry name" value="PROPHAGE INTEGRASE"/>
    <property type="match status" value="1"/>
</dbReference>
<dbReference type="PANTHER" id="PTHR30629:SF2">
    <property type="entry name" value="PROPHAGE INTEGRASE INTS-RELATED"/>
    <property type="match status" value="1"/>
</dbReference>
<sequence>MIRLMIATGQRRQEVSALNWSEIDLQGKLWTLPSQRSKNGKSHLVPLNTLALRELESLCPRTEGLVFTTTGKTPVSGFSRAKERIAKRTGQILETMEPGRARVYPPWRLHDLRRTLATGLQRLGVRLEVTESVLNHISGSRAGIVGVYQRHDWAEEKTEALDRWNAHLEAVVKAHFT</sequence>
<dbReference type="InterPro" id="IPR011010">
    <property type="entry name" value="DNA_brk_join_enz"/>
</dbReference>
<keyword evidence="2" id="KW-0229">DNA integration</keyword>
<keyword evidence="3" id="KW-0233">DNA recombination</keyword>
<dbReference type="InterPro" id="IPR050808">
    <property type="entry name" value="Phage_Integrase"/>
</dbReference>